<gene>
    <name evidence="1" type="ORF">M752DRAFT_76141</name>
</gene>
<name>A0A370P8M6_ASPPH</name>
<dbReference type="EMBL" id="KZ851864">
    <property type="protein sequence ID" value="RDK38537.1"/>
    <property type="molecule type" value="Genomic_DNA"/>
</dbReference>
<sequence length="82" mass="9028">MTSSVPLATSSIYFKTSENGACRWLQLYANQPGVSRNPGPIQVSCKDLCCFRSSTSFYNVDIMIRWGNPSNDAENIGYVGIV</sequence>
<reference evidence="1 2" key="1">
    <citation type="submission" date="2018-07" db="EMBL/GenBank/DDBJ databases">
        <title>Section-level genome sequencing of Aspergillus section Nigri to investigate inter- and intra-species variation.</title>
        <authorList>
            <consortium name="DOE Joint Genome Institute"/>
            <person name="Vesth T.C."/>
            <person name="Nybo J.L."/>
            <person name="Theobald S."/>
            <person name="Frisvad J.C."/>
            <person name="Larsen T.O."/>
            <person name="Nielsen K.F."/>
            <person name="Hoof J.B."/>
            <person name="Brandl J."/>
            <person name="Salamov A."/>
            <person name="Riley R."/>
            <person name="Gladden J.M."/>
            <person name="Phatale P."/>
            <person name="Nielsen M.T."/>
            <person name="Lyhne E.K."/>
            <person name="Kogle M.E."/>
            <person name="Strasser K."/>
            <person name="McDonnell E."/>
            <person name="Barry K."/>
            <person name="Clum A."/>
            <person name="Chen C."/>
            <person name="Nolan M."/>
            <person name="Sandor L."/>
            <person name="Kuo A."/>
            <person name="Lipzen A."/>
            <person name="Hainaut M."/>
            <person name="Drula E."/>
            <person name="Tsang A."/>
            <person name="Magnuson J.K."/>
            <person name="Henrissat B."/>
            <person name="Wiebenga A."/>
            <person name="Simmons B.A."/>
            <person name="Makela M.R."/>
            <person name="De vries R.P."/>
            <person name="Grigoriev I.V."/>
            <person name="Mortensen U.H."/>
            <person name="Baker S.E."/>
            <person name="Andersen M.R."/>
        </authorList>
    </citation>
    <scope>NUCLEOTIDE SEQUENCE [LARGE SCALE GENOMIC DNA]</scope>
    <source>
        <strain evidence="1 2">ATCC 13157</strain>
    </source>
</reference>
<organism evidence="1 2">
    <name type="scientific">Aspergillus phoenicis ATCC 13157</name>
    <dbReference type="NCBI Taxonomy" id="1353007"/>
    <lineage>
        <taxon>Eukaryota</taxon>
        <taxon>Fungi</taxon>
        <taxon>Dikarya</taxon>
        <taxon>Ascomycota</taxon>
        <taxon>Pezizomycotina</taxon>
        <taxon>Eurotiomycetes</taxon>
        <taxon>Eurotiomycetidae</taxon>
        <taxon>Eurotiales</taxon>
        <taxon>Aspergillaceae</taxon>
        <taxon>Aspergillus</taxon>
    </lineage>
</organism>
<evidence type="ECO:0000313" key="1">
    <source>
        <dbReference type="EMBL" id="RDK38537.1"/>
    </source>
</evidence>
<evidence type="ECO:0000313" key="2">
    <source>
        <dbReference type="Proteomes" id="UP000254937"/>
    </source>
</evidence>
<proteinExistence type="predicted"/>
<protein>
    <submittedName>
        <fullName evidence="1">Uncharacterized protein</fullName>
    </submittedName>
</protein>
<keyword evidence="2" id="KW-1185">Reference proteome</keyword>
<dbReference type="AlphaFoldDB" id="A0A370P8M6"/>
<accession>A0A370P8M6</accession>
<dbReference type="Proteomes" id="UP000254937">
    <property type="component" value="Unassembled WGS sequence"/>
</dbReference>